<comment type="caution">
    <text evidence="1">The sequence shown here is derived from an EMBL/GenBank/DDBJ whole genome shotgun (WGS) entry which is preliminary data.</text>
</comment>
<protein>
    <submittedName>
        <fullName evidence="1">Uncharacterized protein</fullName>
    </submittedName>
</protein>
<proteinExistence type="predicted"/>
<dbReference type="Proteomes" id="UP000288805">
    <property type="component" value="Unassembled WGS sequence"/>
</dbReference>
<dbReference type="EMBL" id="QGNW01001185">
    <property type="protein sequence ID" value="RVW51230.1"/>
    <property type="molecule type" value="Genomic_DNA"/>
</dbReference>
<organism evidence="1 2">
    <name type="scientific">Vitis vinifera</name>
    <name type="common">Grape</name>
    <dbReference type="NCBI Taxonomy" id="29760"/>
    <lineage>
        <taxon>Eukaryota</taxon>
        <taxon>Viridiplantae</taxon>
        <taxon>Streptophyta</taxon>
        <taxon>Embryophyta</taxon>
        <taxon>Tracheophyta</taxon>
        <taxon>Spermatophyta</taxon>
        <taxon>Magnoliopsida</taxon>
        <taxon>eudicotyledons</taxon>
        <taxon>Gunneridae</taxon>
        <taxon>Pentapetalae</taxon>
        <taxon>rosids</taxon>
        <taxon>Vitales</taxon>
        <taxon>Vitaceae</taxon>
        <taxon>Viteae</taxon>
        <taxon>Vitis</taxon>
    </lineage>
</organism>
<evidence type="ECO:0000313" key="2">
    <source>
        <dbReference type="Proteomes" id="UP000288805"/>
    </source>
</evidence>
<gene>
    <name evidence="1" type="ORF">CK203_111847</name>
</gene>
<name>A0A438EU16_VITVI</name>
<evidence type="ECO:0000313" key="1">
    <source>
        <dbReference type="EMBL" id="RVW51230.1"/>
    </source>
</evidence>
<accession>A0A438EU16</accession>
<reference evidence="1 2" key="1">
    <citation type="journal article" date="2018" name="PLoS Genet.">
        <title>Population sequencing reveals clonal diversity and ancestral inbreeding in the grapevine cultivar Chardonnay.</title>
        <authorList>
            <person name="Roach M.J."/>
            <person name="Johnson D.L."/>
            <person name="Bohlmann J."/>
            <person name="van Vuuren H.J."/>
            <person name="Jones S.J."/>
            <person name="Pretorius I.S."/>
            <person name="Schmidt S.A."/>
            <person name="Borneman A.R."/>
        </authorList>
    </citation>
    <scope>NUCLEOTIDE SEQUENCE [LARGE SCALE GENOMIC DNA]</scope>
    <source>
        <strain evidence="2">cv. Chardonnay</strain>
        <tissue evidence="1">Leaf</tissue>
    </source>
</reference>
<dbReference type="AlphaFoldDB" id="A0A438EU16"/>
<sequence>MHHTRYLKRHKVPCPGHVAHKLTNRWNQIEAVQHVKGANRQTEDKYHIQAGSAYETIINGLFLEVVKSLGGGKFSKWEPLTLEEAGGLGSKVQFGEERFLGGVGAIRSSWEEP</sequence>